<dbReference type="Gene3D" id="1.25.40.20">
    <property type="entry name" value="Ankyrin repeat-containing domain"/>
    <property type="match status" value="3"/>
</dbReference>
<evidence type="ECO:0000256" key="3">
    <source>
        <dbReference type="ARBA" id="ARBA00022537"/>
    </source>
</evidence>
<dbReference type="SUPFAM" id="SSF47587">
    <property type="entry name" value="Domain of poly(ADP-ribose) polymerase"/>
    <property type="match status" value="1"/>
</dbReference>
<feature type="repeat" description="ANK" evidence="9">
    <location>
        <begin position="712"/>
        <end position="750"/>
    </location>
</feature>
<dbReference type="Pfam" id="PF12796">
    <property type="entry name" value="Ank_2"/>
    <property type="match status" value="2"/>
</dbReference>
<keyword evidence="3" id="KW-1052">Target cell membrane</keyword>
<keyword evidence="8" id="KW-1053">Target membrane</keyword>
<dbReference type="CDD" id="cd07997">
    <property type="entry name" value="WGR_PARP"/>
    <property type="match status" value="2"/>
</dbReference>
<dbReference type="InterPro" id="IPR004102">
    <property type="entry name" value="Poly(ADP-ribose)pol_reg_dom"/>
</dbReference>
<keyword evidence="2" id="KW-0268">Exocytosis</keyword>
<evidence type="ECO:0000313" key="13">
    <source>
        <dbReference type="Proteomes" id="UP000759131"/>
    </source>
</evidence>
<dbReference type="PANTHER" id="PTHR10459">
    <property type="entry name" value="DNA LIGASE"/>
    <property type="match status" value="1"/>
</dbReference>
<dbReference type="PROSITE" id="PS51977">
    <property type="entry name" value="WGR"/>
    <property type="match status" value="2"/>
</dbReference>
<dbReference type="InterPro" id="IPR036770">
    <property type="entry name" value="Ankyrin_rpt-contain_sf"/>
</dbReference>
<accession>A0A7R9KDK2</accession>
<dbReference type="Pfam" id="PF05406">
    <property type="entry name" value="WGR"/>
    <property type="match status" value="2"/>
</dbReference>
<keyword evidence="7" id="KW-0638">Presynaptic neurotoxin</keyword>
<dbReference type="SMART" id="SM00248">
    <property type="entry name" value="ANK"/>
    <property type="match status" value="9"/>
</dbReference>
<feature type="repeat" description="ANK" evidence="9">
    <location>
        <begin position="1161"/>
        <end position="1184"/>
    </location>
</feature>
<dbReference type="SMART" id="SM00773">
    <property type="entry name" value="WGR"/>
    <property type="match status" value="2"/>
</dbReference>
<evidence type="ECO:0000256" key="1">
    <source>
        <dbReference type="ARBA" id="ARBA00004175"/>
    </source>
</evidence>
<keyword evidence="4" id="KW-0328">Glycosyltransferase</keyword>
<evidence type="ECO:0000256" key="4">
    <source>
        <dbReference type="ARBA" id="ARBA00022676"/>
    </source>
</evidence>
<dbReference type="GO" id="GO:0044231">
    <property type="term" value="C:host cell presynaptic membrane"/>
    <property type="evidence" value="ECO:0007669"/>
    <property type="project" value="UniProtKB-KW"/>
</dbReference>
<dbReference type="Proteomes" id="UP000759131">
    <property type="component" value="Unassembled WGS sequence"/>
</dbReference>
<dbReference type="EMBL" id="CAJPIZ010000384">
    <property type="protein sequence ID" value="CAG2101283.1"/>
    <property type="molecule type" value="Genomic_DNA"/>
</dbReference>
<dbReference type="Pfam" id="PF02877">
    <property type="entry name" value="PARP_reg"/>
    <property type="match status" value="1"/>
</dbReference>
<evidence type="ECO:0000313" key="12">
    <source>
        <dbReference type="EMBL" id="CAD7620853.1"/>
    </source>
</evidence>
<keyword evidence="5" id="KW-0808">Transferase</keyword>
<keyword evidence="7" id="KW-0528">Neurotoxin</keyword>
<dbReference type="GO" id="GO:0070212">
    <property type="term" value="P:protein poly-ADP-ribosylation"/>
    <property type="evidence" value="ECO:0007669"/>
    <property type="project" value="TreeGrafter"/>
</dbReference>
<dbReference type="GO" id="GO:0044218">
    <property type="term" value="C:other organism cell membrane"/>
    <property type="evidence" value="ECO:0007669"/>
    <property type="project" value="UniProtKB-KW"/>
</dbReference>
<dbReference type="PROSITE" id="PS51060">
    <property type="entry name" value="PARP_ALPHA_HD"/>
    <property type="match status" value="1"/>
</dbReference>
<feature type="non-terminal residue" evidence="12">
    <location>
        <position position="1"/>
    </location>
</feature>
<sequence>MVKLLLNRDYKPEKDRRVWAVRPAQPQLDNKTCVDTKTRDTNGWTVYHHMATPLVNYTYANSDAVLAHLWPSRAILTLTNNEGRTANQLACDRIARNLEVKFQELMLFNWKAPVFPSLSLTVDVLDRMLNAFLNIKIDYKSDAKKMCEQLDAEVMDTDNDKEPDFVPDSLIGIDAAELVMDISLDIPYDVLLTKVDLEYGVYGLYNFYIMQIVEHRVKGLVILFTRWGRVGDTGQYQKTPYATVEEAADEFRKIFRAKTGNHWQTGFAAQPKKYRLVELQKRRRRRAREYKFDSLSKAIVDKRGDGQEESVEAKLPAPLQKLMKTLIRVHTGGDSYRSLATGRESAHHKPFGGLLSDESLTKAEDVLTRMEALVVQRDGIKDQQHSDDYLRVTGELVDLSEQFYHLIPVFGYQYEKLKPLFTRQELRDKQELQQSAFTLAAQSGAFLALERILLVKDCPLSATAADPTTGDTFLHHMVAHAAKDVTIGGYQTLAWYLRSLATGSVRHELALKTMAATGNKSHRRPLHAFLEKYAAISCGADYTNKLLDFLRLLLDTLGSDVDAPTDWSDPKHIDYALHMAVRSGCLPEILDELMARKPLLEQLDNTWRTPLAVVITGGHESTARKLIAAGADVKFRSVDDENQCLFIVHAKKSFQLVPLFVEKGADVTEQVHRSDDTVLHLLAARVTEDGVMEALEAVLAADGVDVNAVNKDGRTPLHLAVNCRRGGTDDTFDFEERLLAAGARTDILDNMGRAALHYAFVKIGAHTDRAFMDPIDLVELLDPADVDHPSGQPMPCEAADEFGSTVLHYAAQRGATISCMHLLRRSAVPVDPVDRAGNTPLGLAVLYGHEGCALLLQQKGAAYMLPTGNLNTEPDLKPLATDGDKDRWRWRPLGETAALKREQRLAEVHRPIIEEVVRKDWNGVLKLMINDLGAQGVGTGVVIAAAIKTNRYNLAIKLLKRVHNARTLHNPERTLLHTLAMESKGGNTGLQSQVVKLMTALDPKLIHTVDTKFFSNAIVYAAANWNCQLMREYTEALGGVGKVAALAADALLRTPVSALFWSLHTRTDQSLPKEVTEWLLKLLAADPELVNAVAYYPFTESPYPGVRFAATADAKASAPGAVKYTPLIVAVICGHYLIVKDLLNLKVSDEFVVDVNRPDSSGRTPLMHAVRLNDIKMVKLLLNRDYKPEKDRRVWAVRPAQPQLDNKTGVETKTRDTNGWTVYHHMATPLANYTYANSDALLAHLWPSRAILTLTNNEGRTANQLACDRIARNLEVKFQELMLFNWKAPVFPSLSLTVDVLDRMLNAFLNIKIDYKSDAKKMCEQLDAEVMDTDKDKEPDFVPDSLIGIDAAELVMDTSLDIPYDVLLTKVDLEYGVYGLYNFYIMQIVEHRVKGLVILFTRWGRVGDTGQYQKTPYATVEEAADEFRKIFRAKTGNHWQTGFAAQPKKYRLVELQKRRRRRAREYKFDSLSKAIVDKRGDGQEESVEAKLPAPLQKLMKTLIRVHTGGDSYRSLATGRES</sequence>
<dbReference type="InterPro" id="IPR050800">
    <property type="entry name" value="ARTD/PARP"/>
</dbReference>
<keyword evidence="8" id="KW-0472">Membrane</keyword>
<evidence type="ECO:0008006" key="14">
    <source>
        <dbReference type="Google" id="ProtNLM"/>
    </source>
</evidence>
<dbReference type="InterPro" id="IPR036616">
    <property type="entry name" value="Poly(ADP-ribose)pol_reg_dom_sf"/>
</dbReference>
<dbReference type="PROSITE" id="PS50088">
    <property type="entry name" value="ANK_REPEAT"/>
    <property type="match status" value="2"/>
</dbReference>
<evidence type="ECO:0000259" key="11">
    <source>
        <dbReference type="PROSITE" id="PS51977"/>
    </source>
</evidence>
<name>A0A7R9KDK2_9ACAR</name>
<reference evidence="12" key="1">
    <citation type="submission" date="2020-11" db="EMBL/GenBank/DDBJ databases">
        <authorList>
            <person name="Tran Van P."/>
        </authorList>
    </citation>
    <scope>NUCLEOTIDE SEQUENCE</scope>
</reference>
<feature type="domain" description="WGR" evidence="11">
    <location>
        <begin position="1351"/>
        <end position="1452"/>
    </location>
</feature>
<feature type="domain" description="PARP alpha-helical" evidence="10">
    <location>
        <begin position="312"/>
        <end position="447"/>
    </location>
</feature>
<keyword evidence="7" id="KW-0800">Toxin</keyword>
<dbReference type="PROSITE" id="PS50297">
    <property type="entry name" value="ANK_REP_REGION"/>
    <property type="match status" value="1"/>
</dbReference>
<dbReference type="SUPFAM" id="SSF142921">
    <property type="entry name" value="WGR domain-like"/>
    <property type="match status" value="2"/>
</dbReference>
<comment type="subcellular location">
    <subcellularLocation>
        <location evidence="1">Target cell membrane</location>
    </subcellularLocation>
</comment>
<dbReference type="OrthoDB" id="2017365at2759"/>
<evidence type="ECO:0000256" key="2">
    <source>
        <dbReference type="ARBA" id="ARBA00022483"/>
    </source>
</evidence>
<dbReference type="GO" id="GO:0005730">
    <property type="term" value="C:nucleolus"/>
    <property type="evidence" value="ECO:0007669"/>
    <property type="project" value="TreeGrafter"/>
</dbReference>
<dbReference type="GO" id="GO:0006302">
    <property type="term" value="P:double-strand break repair"/>
    <property type="evidence" value="ECO:0007669"/>
    <property type="project" value="TreeGrafter"/>
</dbReference>
<proteinExistence type="predicted"/>
<evidence type="ECO:0000256" key="9">
    <source>
        <dbReference type="PROSITE-ProRule" id="PRU00023"/>
    </source>
</evidence>
<feature type="domain" description="WGR" evidence="11">
    <location>
        <begin position="175"/>
        <end position="276"/>
    </location>
</feature>
<dbReference type="InterPro" id="IPR036930">
    <property type="entry name" value="WGR_dom_sf"/>
</dbReference>
<evidence type="ECO:0000256" key="5">
    <source>
        <dbReference type="ARBA" id="ARBA00022679"/>
    </source>
</evidence>
<dbReference type="PANTHER" id="PTHR10459:SF108">
    <property type="entry name" value="POLY [ADP-RIBOSE] POLYMERASE"/>
    <property type="match status" value="1"/>
</dbReference>
<evidence type="ECO:0000256" key="6">
    <source>
        <dbReference type="ARBA" id="ARBA00023027"/>
    </source>
</evidence>
<dbReference type="GO" id="GO:0003950">
    <property type="term" value="F:NAD+ poly-ADP-ribosyltransferase activity"/>
    <property type="evidence" value="ECO:0007669"/>
    <property type="project" value="InterPro"/>
</dbReference>
<dbReference type="InterPro" id="IPR008893">
    <property type="entry name" value="WGR_domain"/>
</dbReference>
<dbReference type="GO" id="GO:1990404">
    <property type="term" value="F:NAD+-protein mono-ADP-ribosyltransferase activity"/>
    <property type="evidence" value="ECO:0007669"/>
    <property type="project" value="TreeGrafter"/>
</dbReference>
<dbReference type="Gene3D" id="2.20.140.10">
    <property type="entry name" value="WGR domain"/>
    <property type="match status" value="2"/>
</dbReference>
<keyword evidence="13" id="KW-1185">Reference proteome</keyword>
<keyword evidence="6" id="KW-0520">NAD</keyword>
<keyword evidence="9" id="KW-0040">ANK repeat</keyword>
<dbReference type="InterPro" id="IPR002110">
    <property type="entry name" value="Ankyrin_rpt"/>
</dbReference>
<organism evidence="12">
    <name type="scientific">Medioppia subpectinata</name>
    <dbReference type="NCBI Taxonomy" id="1979941"/>
    <lineage>
        <taxon>Eukaryota</taxon>
        <taxon>Metazoa</taxon>
        <taxon>Ecdysozoa</taxon>
        <taxon>Arthropoda</taxon>
        <taxon>Chelicerata</taxon>
        <taxon>Arachnida</taxon>
        <taxon>Acari</taxon>
        <taxon>Acariformes</taxon>
        <taxon>Sarcoptiformes</taxon>
        <taxon>Oribatida</taxon>
        <taxon>Brachypylina</taxon>
        <taxon>Oppioidea</taxon>
        <taxon>Oppiidae</taxon>
        <taxon>Medioppia</taxon>
    </lineage>
</organism>
<dbReference type="GO" id="GO:0006887">
    <property type="term" value="P:exocytosis"/>
    <property type="evidence" value="ECO:0007669"/>
    <property type="project" value="UniProtKB-KW"/>
</dbReference>
<evidence type="ECO:0000256" key="7">
    <source>
        <dbReference type="ARBA" id="ARBA00023028"/>
    </source>
</evidence>
<dbReference type="Gene3D" id="1.20.142.10">
    <property type="entry name" value="Poly(ADP-ribose) polymerase, regulatory domain"/>
    <property type="match status" value="1"/>
</dbReference>
<evidence type="ECO:0000259" key="10">
    <source>
        <dbReference type="PROSITE" id="PS51060"/>
    </source>
</evidence>
<evidence type="ECO:0000256" key="8">
    <source>
        <dbReference type="ARBA" id="ARBA00023298"/>
    </source>
</evidence>
<gene>
    <name evidence="12" type="ORF">OSB1V03_LOCUS1334</name>
</gene>
<dbReference type="EMBL" id="OC854959">
    <property type="protein sequence ID" value="CAD7620853.1"/>
    <property type="molecule type" value="Genomic_DNA"/>
</dbReference>
<protein>
    <recommendedName>
        <fullName evidence="14">WGR domain-containing protein</fullName>
    </recommendedName>
</protein>
<dbReference type="SUPFAM" id="SSF48403">
    <property type="entry name" value="Ankyrin repeat"/>
    <property type="match status" value="2"/>
</dbReference>